<evidence type="ECO:0000256" key="11">
    <source>
        <dbReference type="ARBA" id="ARBA00022842"/>
    </source>
</evidence>
<dbReference type="InterPro" id="IPR036457">
    <property type="entry name" value="PPM-type-like_dom_sf"/>
</dbReference>
<evidence type="ECO:0000256" key="16">
    <source>
        <dbReference type="ARBA" id="ARBA00048336"/>
    </source>
</evidence>
<dbReference type="CDD" id="cd00143">
    <property type="entry name" value="PP2Cc"/>
    <property type="match status" value="1"/>
</dbReference>
<dbReference type="RefSeq" id="XP_032802879.1">
    <property type="nucleotide sequence ID" value="XM_032946988.1"/>
</dbReference>
<evidence type="ECO:0000256" key="13">
    <source>
        <dbReference type="ARBA" id="ARBA00023211"/>
    </source>
</evidence>
<accession>A0AAJ7WM54</accession>
<evidence type="ECO:0000256" key="22">
    <source>
        <dbReference type="ARBA" id="ARBA00079435"/>
    </source>
</evidence>
<feature type="region of interest" description="Disordered" evidence="24">
    <location>
        <begin position="438"/>
        <end position="504"/>
    </location>
</feature>
<dbReference type="PANTHER" id="PTHR13832">
    <property type="entry name" value="PROTEIN PHOSPHATASE 2C"/>
    <property type="match status" value="1"/>
</dbReference>
<keyword evidence="6" id="KW-0963">Cytoplasm</keyword>
<keyword evidence="9" id="KW-0677">Repeat</keyword>
<dbReference type="Pfam" id="PF00481">
    <property type="entry name" value="PP2C"/>
    <property type="match status" value="1"/>
</dbReference>
<comment type="catalytic activity">
    <reaction evidence="16">
        <text>O-phospho-L-threonyl-[protein] + H2O = L-threonyl-[protein] + phosphate</text>
        <dbReference type="Rhea" id="RHEA:47004"/>
        <dbReference type="Rhea" id="RHEA-COMP:11060"/>
        <dbReference type="Rhea" id="RHEA-COMP:11605"/>
        <dbReference type="ChEBI" id="CHEBI:15377"/>
        <dbReference type="ChEBI" id="CHEBI:30013"/>
        <dbReference type="ChEBI" id="CHEBI:43474"/>
        <dbReference type="ChEBI" id="CHEBI:61977"/>
        <dbReference type="EC" id="3.1.3.16"/>
    </reaction>
</comment>
<evidence type="ECO:0000256" key="2">
    <source>
        <dbReference type="ARBA" id="ARBA00001946"/>
    </source>
</evidence>
<comment type="subunit">
    <text evidence="17">Heterotrimer. Interacts with PAX1 and ARHGEF6 (or ARHGEF7).</text>
</comment>
<comment type="catalytic activity">
    <reaction evidence="15">
        <text>O-phospho-L-seryl-[protein] + H2O = L-seryl-[protein] + phosphate</text>
        <dbReference type="Rhea" id="RHEA:20629"/>
        <dbReference type="Rhea" id="RHEA-COMP:9863"/>
        <dbReference type="Rhea" id="RHEA-COMP:11604"/>
        <dbReference type="ChEBI" id="CHEBI:15377"/>
        <dbReference type="ChEBI" id="CHEBI:29999"/>
        <dbReference type="ChEBI" id="CHEBI:43474"/>
        <dbReference type="ChEBI" id="CHEBI:83421"/>
        <dbReference type="EC" id="3.1.3.16"/>
    </reaction>
</comment>
<keyword evidence="8" id="KW-0479">Metal-binding</keyword>
<feature type="compositionally biased region" description="Low complexity" evidence="24">
    <location>
        <begin position="11"/>
        <end position="20"/>
    </location>
</feature>
<evidence type="ECO:0000256" key="17">
    <source>
        <dbReference type="ARBA" id="ARBA00063519"/>
    </source>
</evidence>
<evidence type="ECO:0000256" key="14">
    <source>
        <dbReference type="ARBA" id="ARBA00023242"/>
    </source>
</evidence>
<name>A0AAJ7WM54_PETMA</name>
<evidence type="ECO:0000256" key="24">
    <source>
        <dbReference type="SAM" id="MobiDB-lite"/>
    </source>
</evidence>
<organism evidence="26 27">
    <name type="scientific">Petromyzon marinus</name>
    <name type="common">Sea lamprey</name>
    <dbReference type="NCBI Taxonomy" id="7757"/>
    <lineage>
        <taxon>Eukaryota</taxon>
        <taxon>Metazoa</taxon>
        <taxon>Chordata</taxon>
        <taxon>Craniata</taxon>
        <taxon>Vertebrata</taxon>
        <taxon>Cyclostomata</taxon>
        <taxon>Hyperoartia</taxon>
        <taxon>Petromyzontiformes</taxon>
        <taxon>Petromyzontidae</taxon>
        <taxon>Petromyzon</taxon>
    </lineage>
</organism>
<comment type="cofactor">
    <cofactor evidence="2">
        <name>Mg(2+)</name>
        <dbReference type="ChEBI" id="CHEBI:18420"/>
    </cofactor>
</comment>
<dbReference type="GO" id="GO:0005634">
    <property type="term" value="C:nucleus"/>
    <property type="evidence" value="ECO:0007669"/>
    <property type="project" value="UniProtKB-SubCell"/>
</dbReference>
<dbReference type="InterPro" id="IPR000222">
    <property type="entry name" value="PP2C_BS"/>
</dbReference>
<evidence type="ECO:0000256" key="15">
    <source>
        <dbReference type="ARBA" id="ARBA00047761"/>
    </source>
</evidence>
<dbReference type="SMART" id="SM00332">
    <property type="entry name" value="PP2Cc"/>
    <property type="match status" value="1"/>
</dbReference>
<dbReference type="PROSITE" id="PS51746">
    <property type="entry name" value="PPM_2"/>
    <property type="match status" value="1"/>
</dbReference>
<feature type="compositionally biased region" description="Basic and acidic residues" evidence="24">
    <location>
        <begin position="466"/>
        <end position="488"/>
    </location>
</feature>
<keyword evidence="7" id="KW-0597">Phosphoprotein</keyword>
<protein>
    <recommendedName>
        <fullName evidence="18">Protein phosphatase 1E</fullName>
        <ecNumber evidence="5">3.1.3.16</ecNumber>
    </recommendedName>
    <alternativeName>
        <fullName evidence="21">Ca(2+)/calmodulin-dependent protein kinase phosphatase N</fullName>
    </alternativeName>
    <alternativeName>
        <fullName evidence="19">CaMKP-nucleus</fullName>
    </alternativeName>
    <alternativeName>
        <fullName evidence="20">Partner of PIX 1</fullName>
    </alternativeName>
    <alternativeName>
        <fullName evidence="22">Partner of PIX-alpha</fullName>
    </alternativeName>
</protein>
<evidence type="ECO:0000256" key="3">
    <source>
        <dbReference type="ARBA" id="ARBA00004123"/>
    </source>
</evidence>
<dbReference type="InterPro" id="IPR001932">
    <property type="entry name" value="PPM-type_phosphatase-like_dom"/>
</dbReference>
<keyword evidence="11" id="KW-0460">Magnesium</keyword>
<keyword evidence="12 23" id="KW-0904">Protein phosphatase</keyword>
<dbReference type="Proteomes" id="UP001318040">
    <property type="component" value="Chromosome 5"/>
</dbReference>
<feature type="compositionally biased region" description="Acidic residues" evidence="24">
    <location>
        <begin position="456"/>
        <end position="465"/>
    </location>
</feature>
<gene>
    <name evidence="27" type="primary">LOC116939077</name>
</gene>
<dbReference type="AlphaFoldDB" id="A0AAJ7WM54"/>
<comment type="similarity">
    <text evidence="23">Belongs to the PP2C family.</text>
</comment>
<evidence type="ECO:0000256" key="23">
    <source>
        <dbReference type="RuleBase" id="RU003465"/>
    </source>
</evidence>
<dbReference type="PANTHER" id="PTHR13832:SF535">
    <property type="entry name" value="PROTEIN PHOSPHATASE 1E"/>
    <property type="match status" value="1"/>
</dbReference>
<reference evidence="27" key="1">
    <citation type="submission" date="2025-08" db="UniProtKB">
        <authorList>
            <consortium name="RefSeq"/>
        </authorList>
    </citation>
    <scope>IDENTIFICATION</scope>
    <source>
        <tissue evidence="27">Sperm</tissue>
    </source>
</reference>
<dbReference type="CTD" id="9647"/>
<dbReference type="InterPro" id="IPR015655">
    <property type="entry name" value="PP2C"/>
</dbReference>
<evidence type="ECO:0000256" key="4">
    <source>
        <dbReference type="ARBA" id="ARBA00004496"/>
    </source>
</evidence>
<dbReference type="FunFam" id="3.60.40.10:FF:000021">
    <property type="entry name" value="Protein phosphatase, Mg2+/Mn2+-dependent, 1E"/>
    <property type="match status" value="1"/>
</dbReference>
<keyword evidence="14" id="KW-0539">Nucleus</keyword>
<evidence type="ECO:0000256" key="7">
    <source>
        <dbReference type="ARBA" id="ARBA00022553"/>
    </source>
</evidence>
<evidence type="ECO:0000256" key="9">
    <source>
        <dbReference type="ARBA" id="ARBA00022737"/>
    </source>
</evidence>
<dbReference type="KEGG" id="pmrn:116939077"/>
<keyword evidence="10 23" id="KW-0378">Hydrolase</keyword>
<evidence type="ECO:0000256" key="19">
    <source>
        <dbReference type="ARBA" id="ARBA00075580"/>
    </source>
</evidence>
<evidence type="ECO:0000256" key="10">
    <source>
        <dbReference type="ARBA" id="ARBA00022801"/>
    </source>
</evidence>
<evidence type="ECO:0000256" key="20">
    <source>
        <dbReference type="ARBA" id="ARBA00075701"/>
    </source>
</evidence>
<dbReference type="GO" id="GO:0004722">
    <property type="term" value="F:protein serine/threonine phosphatase activity"/>
    <property type="evidence" value="ECO:0007669"/>
    <property type="project" value="UniProtKB-EC"/>
</dbReference>
<evidence type="ECO:0000256" key="1">
    <source>
        <dbReference type="ARBA" id="ARBA00001936"/>
    </source>
</evidence>
<dbReference type="EC" id="3.1.3.16" evidence="5"/>
<dbReference type="GO" id="GO:0046872">
    <property type="term" value="F:metal ion binding"/>
    <property type="evidence" value="ECO:0007669"/>
    <property type="project" value="UniProtKB-KW"/>
</dbReference>
<keyword evidence="13" id="KW-0464">Manganese</keyword>
<dbReference type="PROSITE" id="PS01032">
    <property type="entry name" value="PPM_1"/>
    <property type="match status" value="1"/>
</dbReference>
<keyword evidence="26" id="KW-1185">Reference proteome</keyword>
<feature type="region of interest" description="Disordered" evidence="24">
    <location>
        <begin position="1"/>
        <end position="20"/>
    </location>
</feature>
<sequence>MAGSPERGAHSVTSSTTTSAASASSAAVASFLRRFLEEFGPPLGDEATMPVRPGCSGWVTDGELRGESLDTALQLLAAKHKAPFALALAIARAAAERVPQQDLGPHQREARECDGEGEPRQYDAYKLARVVCNCVREVCEAWLDDLPPLRTSPRHFQTSLHAVKNSRRKMEDRHVVLPDLNALLGLEDAEEQQQQQTYLAVFDGHGGVEAAVYAATHLHVNLLQQEMLARDPARALREAFSLTDRNFVQKAVRENLRSGTTGVVALVRGDMLHVAWLGDSQALLVRDGCPVEIMTPHKPEREDEKKRIEALGGCVVWFGAWRVNGTLSVSRAIGDADYKPYICGDAESASVRLDGTEDYLLLACDGFFDTVRPDEAVSVAAAHLRKCRDAGTAEDEGCRPAGLAQRLVTAARDAGSGDNITVIVLFLRDPGTVVVDVAGPGHSDGVKPCRGGSGSGEEEEEEEEMAVVKEPREAEKGMVAHEARRTSESEGGSGGGPAPLGACE</sequence>
<evidence type="ECO:0000256" key="18">
    <source>
        <dbReference type="ARBA" id="ARBA00070214"/>
    </source>
</evidence>
<dbReference type="GO" id="GO:0005737">
    <property type="term" value="C:cytoplasm"/>
    <property type="evidence" value="ECO:0007669"/>
    <property type="project" value="UniProtKB-SubCell"/>
</dbReference>
<dbReference type="SMART" id="SM00331">
    <property type="entry name" value="PP2C_SIG"/>
    <property type="match status" value="1"/>
</dbReference>
<evidence type="ECO:0000256" key="5">
    <source>
        <dbReference type="ARBA" id="ARBA00013081"/>
    </source>
</evidence>
<evidence type="ECO:0000256" key="12">
    <source>
        <dbReference type="ARBA" id="ARBA00022912"/>
    </source>
</evidence>
<evidence type="ECO:0000256" key="8">
    <source>
        <dbReference type="ARBA" id="ARBA00022723"/>
    </source>
</evidence>
<comment type="subcellular location">
    <subcellularLocation>
        <location evidence="4">Cytoplasm</location>
    </subcellularLocation>
    <subcellularLocation>
        <location evidence="3">Nucleus</location>
    </subcellularLocation>
</comment>
<evidence type="ECO:0000256" key="6">
    <source>
        <dbReference type="ARBA" id="ARBA00022490"/>
    </source>
</evidence>
<evidence type="ECO:0000313" key="26">
    <source>
        <dbReference type="Proteomes" id="UP001318040"/>
    </source>
</evidence>
<feature type="domain" description="PPM-type phosphatase" evidence="25">
    <location>
        <begin position="157"/>
        <end position="427"/>
    </location>
</feature>
<comment type="cofactor">
    <cofactor evidence="1">
        <name>Mn(2+)</name>
        <dbReference type="ChEBI" id="CHEBI:29035"/>
    </cofactor>
</comment>
<feature type="region of interest" description="Disordered" evidence="24">
    <location>
        <begin position="97"/>
        <end position="118"/>
    </location>
</feature>
<dbReference type="Gene3D" id="3.60.40.10">
    <property type="entry name" value="PPM-type phosphatase domain"/>
    <property type="match status" value="1"/>
</dbReference>
<feature type="compositionally biased region" description="Basic and acidic residues" evidence="24">
    <location>
        <begin position="105"/>
        <end position="118"/>
    </location>
</feature>
<proteinExistence type="inferred from homology"/>
<evidence type="ECO:0000256" key="21">
    <source>
        <dbReference type="ARBA" id="ARBA00078590"/>
    </source>
</evidence>
<dbReference type="SUPFAM" id="SSF81606">
    <property type="entry name" value="PP2C-like"/>
    <property type="match status" value="1"/>
</dbReference>
<evidence type="ECO:0000313" key="27">
    <source>
        <dbReference type="RefSeq" id="XP_032802879.1"/>
    </source>
</evidence>
<evidence type="ECO:0000259" key="25">
    <source>
        <dbReference type="PROSITE" id="PS51746"/>
    </source>
</evidence>